<proteinExistence type="inferred from homology"/>
<keyword evidence="2" id="KW-0808">Transferase</keyword>
<dbReference type="InterPro" id="IPR011004">
    <property type="entry name" value="Trimer_LpxA-like_sf"/>
</dbReference>
<sequence>MIEYIKRLVKSFIFKIKFPNSRLYANVNIDASSSVGKHTVLFRDVNLQNTQVGDYTYIQKNTSIVSADIGKFCSIASNVNISLANHPIDMVSTNPIFYSYTNILPRCFTKKVLDDSVVFPRTIISSDVWIGQGVKIKAGVTIGVGAVIAAGAVVVKDVEPYSIVGGVPAKHIKYRFDEETIARLIKSEWWNLSDERLVEITPLFKTPSELLEILERNSDDKL</sequence>
<dbReference type="Gene3D" id="2.160.10.10">
    <property type="entry name" value="Hexapeptide repeat proteins"/>
    <property type="match status" value="1"/>
</dbReference>
<dbReference type="CDD" id="cd03349">
    <property type="entry name" value="LbH_XAT"/>
    <property type="match status" value="1"/>
</dbReference>
<dbReference type="InterPro" id="IPR018357">
    <property type="entry name" value="Hexapep_transf_CS"/>
</dbReference>
<dbReference type="EMBL" id="CP022132">
    <property type="protein sequence ID" value="ASG68521.1"/>
    <property type="molecule type" value="Genomic_DNA"/>
</dbReference>
<keyword evidence="5" id="KW-1185">Reference proteome</keyword>
<dbReference type="PANTHER" id="PTHR43300:SF11">
    <property type="entry name" value="ACETYLTRANSFERASE RV3034C-RELATED"/>
    <property type="match status" value="1"/>
</dbReference>
<evidence type="ECO:0000256" key="2">
    <source>
        <dbReference type="ARBA" id="ARBA00022679"/>
    </source>
</evidence>
<dbReference type="PROSITE" id="PS00101">
    <property type="entry name" value="HEXAPEP_TRANSFERASES"/>
    <property type="match status" value="1"/>
</dbReference>
<evidence type="ECO:0000313" key="4">
    <source>
        <dbReference type="EMBL" id="ASG68521.1"/>
    </source>
</evidence>
<dbReference type="SUPFAM" id="SSF51161">
    <property type="entry name" value="Trimeric LpxA-like enzymes"/>
    <property type="match status" value="1"/>
</dbReference>
<gene>
    <name evidence="4" type="ORF">CDV26_09075</name>
</gene>
<evidence type="ECO:0000256" key="1">
    <source>
        <dbReference type="ARBA" id="ARBA00007274"/>
    </source>
</evidence>
<reference evidence="4 5" key="1">
    <citation type="submission" date="2017-06" db="EMBL/GenBank/DDBJ databases">
        <title>Complete genome of Francisella halioticida.</title>
        <authorList>
            <person name="Sjodin A."/>
        </authorList>
    </citation>
    <scope>NUCLEOTIDE SEQUENCE [LARGE SCALE GENOMIC DNA]</scope>
    <source>
        <strain evidence="4 5">DSM 23729</strain>
    </source>
</reference>
<organism evidence="4 5">
    <name type="scientific">Francisella halioticida</name>
    <dbReference type="NCBI Taxonomy" id="549298"/>
    <lineage>
        <taxon>Bacteria</taxon>
        <taxon>Pseudomonadati</taxon>
        <taxon>Pseudomonadota</taxon>
        <taxon>Gammaproteobacteria</taxon>
        <taxon>Thiotrichales</taxon>
        <taxon>Francisellaceae</taxon>
        <taxon>Francisella</taxon>
    </lineage>
</organism>
<evidence type="ECO:0008006" key="6">
    <source>
        <dbReference type="Google" id="ProtNLM"/>
    </source>
</evidence>
<protein>
    <recommendedName>
        <fullName evidence="6">Acetyltransferase</fullName>
    </recommendedName>
</protein>
<accession>A0ABM6M0Y8</accession>
<evidence type="ECO:0000313" key="5">
    <source>
        <dbReference type="Proteomes" id="UP000249910"/>
    </source>
</evidence>
<name>A0ABM6M0Y8_9GAMM</name>
<comment type="similarity">
    <text evidence="1">Belongs to the transferase hexapeptide repeat family.</text>
</comment>
<keyword evidence="3" id="KW-0677">Repeat</keyword>
<dbReference type="PANTHER" id="PTHR43300">
    <property type="entry name" value="ACETYLTRANSFERASE"/>
    <property type="match status" value="1"/>
</dbReference>
<dbReference type="InterPro" id="IPR050179">
    <property type="entry name" value="Trans_hexapeptide_repeat"/>
</dbReference>
<dbReference type="Proteomes" id="UP000249910">
    <property type="component" value="Chromosome"/>
</dbReference>
<evidence type="ECO:0000256" key="3">
    <source>
        <dbReference type="ARBA" id="ARBA00022737"/>
    </source>
</evidence>
<dbReference type="RefSeq" id="WP_088773001.1">
    <property type="nucleotide sequence ID" value="NZ_AP023082.1"/>
</dbReference>